<sequence length="349" mass="37711">MAKMGRALALLLALATTVSAQTCPDDWKEFNGNCYYLGPHSYWTTGRDDCLQRGADMAVITDSATNDFISNMPWNMGHSYDDVMWIGLNDRMTEDDFRWTDGSKPSYTNWIPGQPDDLYGADCVQMWLDSNQWSDESCYNYRHYVCQQETDVDECADGLDNCDLNAACTNTHGSFTCTCNSGYTGDGTICTDVDECATFSDNCDSNAVCSNFPGGFACSCHAGYTGNGINCTDVNECADGLDYCDSNAACINTPGSFHCACNAGYTGDGLICRDVDECSDASANNCDPHATCTNTPGGFTCACNAGYTGDGTTCTEGTFSCDDGHTIPYKLTCDRIVDCSHAEDELICD</sequence>
<dbReference type="Pfam" id="PF00059">
    <property type="entry name" value="Lectin_C"/>
    <property type="match status" value="1"/>
</dbReference>
<dbReference type="CDD" id="cd00054">
    <property type="entry name" value="EGF_CA"/>
    <property type="match status" value="4"/>
</dbReference>
<dbReference type="InterPro" id="IPR001304">
    <property type="entry name" value="C-type_lectin-like"/>
</dbReference>
<protein>
    <submittedName>
        <fullName evidence="12">Uncharacterized protein</fullName>
    </submittedName>
</protein>
<keyword evidence="4" id="KW-0677">Repeat</keyword>
<feature type="chain" id="PRO_5036791171" evidence="9">
    <location>
        <begin position="21"/>
        <end position="349"/>
    </location>
</feature>
<dbReference type="InterPro" id="IPR000152">
    <property type="entry name" value="EGF-type_Asp/Asn_hydroxyl_site"/>
</dbReference>
<dbReference type="Gene3D" id="2.10.25.10">
    <property type="entry name" value="Laminin"/>
    <property type="match status" value="4"/>
</dbReference>
<dbReference type="EnsemblMetazoa" id="XM_038219736.1">
    <property type="protein sequence ID" value="XP_038075664.1"/>
    <property type="gene ID" value="LOC119743333"/>
</dbReference>
<dbReference type="Proteomes" id="UP000887568">
    <property type="component" value="Unplaced"/>
</dbReference>
<dbReference type="OMA" id="AQNECRD"/>
<organism evidence="12 13">
    <name type="scientific">Patiria miniata</name>
    <name type="common">Bat star</name>
    <name type="synonym">Asterina miniata</name>
    <dbReference type="NCBI Taxonomy" id="46514"/>
    <lineage>
        <taxon>Eukaryota</taxon>
        <taxon>Metazoa</taxon>
        <taxon>Echinodermata</taxon>
        <taxon>Eleutherozoa</taxon>
        <taxon>Asterozoa</taxon>
        <taxon>Asteroidea</taxon>
        <taxon>Valvatacea</taxon>
        <taxon>Valvatida</taxon>
        <taxon>Asterinidae</taxon>
        <taxon>Patiria</taxon>
    </lineage>
</organism>
<evidence type="ECO:0000313" key="12">
    <source>
        <dbReference type="EnsemblMetazoa" id="XP_038075664.1"/>
    </source>
</evidence>
<dbReference type="PROSITE" id="PS00615">
    <property type="entry name" value="C_TYPE_LECTIN_1"/>
    <property type="match status" value="1"/>
</dbReference>
<evidence type="ECO:0000259" key="11">
    <source>
        <dbReference type="PROSITE" id="PS50041"/>
    </source>
</evidence>
<feature type="domain" description="EGF-like" evidence="10">
    <location>
        <begin position="192"/>
        <end position="232"/>
    </location>
</feature>
<evidence type="ECO:0000313" key="13">
    <source>
        <dbReference type="Proteomes" id="UP000887568"/>
    </source>
</evidence>
<proteinExistence type="predicted"/>
<comment type="caution">
    <text evidence="7">Lacks conserved residue(s) required for the propagation of feature annotation.</text>
</comment>
<dbReference type="RefSeq" id="XP_038075664.1">
    <property type="nucleotide sequence ID" value="XM_038219736.1"/>
</dbReference>
<dbReference type="PANTHER" id="PTHR24039:SF58">
    <property type="entry name" value="EGF-LIKE DOMAIN-CONTAINING PROTEIN"/>
    <property type="match status" value="1"/>
</dbReference>
<evidence type="ECO:0000256" key="5">
    <source>
        <dbReference type="ARBA" id="ARBA00022989"/>
    </source>
</evidence>
<dbReference type="SMART" id="SM00181">
    <property type="entry name" value="EGF"/>
    <property type="match status" value="4"/>
</dbReference>
<evidence type="ECO:0000256" key="8">
    <source>
        <dbReference type="PROSITE-ProRule" id="PRU00124"/>
    </source>
</evidence>
<feature type="domain" description="EGF-like" evidence="10">
    <location>
        <begin position="233"/>
        <end position="273"/>
    </location>
</feature>
<dbReference type="SMART" id="SM00179">
    <property type="entry name" value="EGF_CA"/>
    <property type="match status" value="4"/>
</dbReference>
<dbReference type="SMART" id="SM00192">
    <property type="entry name" value="LDLa"/>
    <property type="match status" value="1"/>
</dbReference>
<dbReference type="OrthoDB" id="41109at2759"/>
<feature type="domain" description="EGF-like" evidence="10">
    <location>
        <begin position="151"/>
        <end position="191"/>
    </location>
</feature>
<accession>A0A914BHU3</accession>
<dbReference type="PROSITE" id="PS01187">
    <property type="entry name" value="EGF_CA"/>
    <property type="match status" value="1"/>
</dbReference>
<evidence type="ECO:0000256" key="6">
    <source>
        <dbReference type="ARBA" id="ARBA00023157"/>
    </source>
</evidence>
<dbReference type="Gene3D" id="3.10.100.10">
    <property type="entry name" value="Mannose-Binding Protein A, subunit A"/>
    <property type="match status" value="1"/>
</dbReference>
<keyword evidence="6 8" id="KW-1015">Disulfide bond</keyword>
<reference evidence="12" key="1">
    <citation type="submission" date="2022-11" db="UniProtKB">
        <authorList>
            <consortium name="EnsemblMetazoa"/>
        </authorList>
    </citation>
    <scope>IDENTIFICATION</scope>
</reference>
<dbReference type="PROSITE" id="PS01186">
    <property type="entry name" value="EGF_2"/>
    <property type="match status" value="4"/>
</dbReference>
<keyword evidence="1 7" id="KW-0245">EGF-like domain</keyword>
<evidence type="ECO:0000256" key="3">
    <source>
        <dbReference type="ARBA" id="ARBA00022729"/>
    </source>
</evidence>
<keyword evidence="13" id="KW-1185">Reference proteome</keyword>
<dbReference type="SMART" id="SM00034">
    <property type="entry name" value="CLECT"/>
    <property type="match status" value="1"/>
</dbReference>
<keyword evidence="3 9" id="KW-0732">Signal</keyword>
<dbReference type="InterPro" id="IPR018378">
    <property type="entry name" value="C-type_lectin_CS"/>
</dbReference>
<dbReference type="GeneID" id="119743333"/>
<feature type="domain" description="C-type lectin" evidence="11">
    <location>
        <begin position="30"/>
        <end position="147"/>
    </location>
</feature>
<feature type="signal peptide" evidence="9">
    <location>
        <begin position="1"/>
        <end position="20"/>
    </location>
</feature>
<dbReference type="InterPro" id="IPR036055">
    <property type="entry name" value="LDL_receptor-like_sf"/>
</dbReference>
<dbReference type="GO" id="GO:0005509">
    <property type="term" value="F:calcium ion binding"/>
    <property type="evidence" value="ECO:0007669"/>
    <property type="project" value="InterPro"/>
</dbReference>
<name>A0A914BHU3_PATMI</name>
<dbReference type="InterPro" id="IPR016187">
    <property type="entry name" value="CTDL_fold"/>
</dbReference>
<evidence type="ECO:0000256" key="4">
    <source>
        <dbReference type="ARBA" id="ARBA00022737"/>
    </source>
</evidence>
<dbReference type="InterPro" id="IPR001881">
    <property type="entry name" value="EGF-like_Ca-bd_dom"/>
</dbReference>
<dbReference type="InterPro" id="IPR000742">
    <property type="entry name" value="EGF"/>
</dbReference>
<keyword evidence="5" id="KW-1133">Transmembrane helix</keyword>
<dbReference type="SUPFAM" id="SSF57424">
    <property type="entry name" value="LDL receptor-like module"/>
    <property type="match status" value="1"/>
</dbReference>
<evidence type="ECO:0000256" key="9">
    <source>
        <dbReference type="SAM" id="SignalP"/>
    </source>
</evidence>
<evidence type="ECO:0000256" key="7">
    <source>
        <dbReference type="PROSITE-ProRule" id="PRU00076"/>
    </source>
</evidence>
<feature type="disulfide bond" evidence="8">
    <location>
        <begin position="321"/>
        <end position="339"/>
    </location>
</feature>
<evidence type="ECO:0000256" key="2">
    <source>
        <dbReference type="ARBA" id="ARBA00022692"/>
    </source>
</evidence>
<dbReference type="InterPro" id="IPR018097">
    <property type="entry name" value="EGF_Ca-bd_CS"/>
</dbReference>
<dbReference type="SUPFAM" id="SSF57196">
    <property type="entry name" value="EGF/Laminin"/>
    <property type="match status" value="4"/>
</dbReference>
<dbReference type="InterPro" id="IPR016186">
    <property type="entry name" value="C-type_lectin-like/link_sf"/>
</dbReference>
<feature type="domain" description="EGF-like" evidence="10">
    <location>
        <begin position="274"/>
        <end position="315"/>
    </location>
</feature>
<feature type="disulfide bond" evidence="8">
    <location>
        <begin position="333"/>
        <end position="348"/>
    </location>
</feature>
<dbReference type="CDD" id="cd00112">
    <property type="entry name" value="LDLa"/>
    <property type="match status" value="1"/>
</dbReference>
<dbReference type="PROSITE" id="PS50041">
    <property type="entry name" value="C_TYPE_LECTIN_2"/>
    <property type="match status" value="1"/>
</dbReference>
<dbReference type="InterPro" id="IPR024731">
    <property type="entry name" value="NELL2-like_EGF"/>
</dbReference>
<dbReference type="PANTHER" id="PTHR24039">
    <property type="entry name" value="FIBRILLIN-RELATED"/>
    <property type="match status" value="1"/>
</dbReference>
<dbReference type="SUPFAM" id="SSF56436">
    <property type="entry name" value="C-type lectin-like"/>
    <property type="match status" value="1"/>
</dbReference>
<dbReference type="PROSITE" id="PS50026">
    <property type="entry name" value="EGF_3"/>
    <property type="match status" value="4"/>
</dbReference>
<dbReference type="PROSITE" id="PS00010">
    <property type="entry name" value="ASX_HYDROXYL"/>
    <property type="match status" value="4"/>
</dbReference>
<dbReference type="AlphaFoldDB" id="A0A914BHU3"/>
<evidence type="ECO:0000259" key="10">
    <source>
        <dbReference type="PROSITE" id="PS50026"/>
    </source>
</evidence>
<keyword evidence="2" id="KW-0812">Transmembrane</keyword>
<dbReference type="FunFam" id="2.10.25.10:FF:000038">
    <property type="entry name" value="Fibrillin 2"/>
    <property type="match status" value="4"/>
</dbReference>
<keyword evidence="5" id="KW-0472">Membrane</keyword>
<dbReference type="PROSITE" id="PS50068">
    <property type="entry name" value="LDLRA_2"/>
    <property type="match status" value="1"/>
</dbReference>
<dbReference type="Gene3D" id="4.10.400.10">
    <property type="entry name" value="Low-density Lipoprotein Receptor"/>
    <property type="match status" value="1"/>
</dbReference>
<dbReference type="Pfam" id="PF07645">
    <property type="entry name" value="EGF_CA"/>
    <property type="match status" value="1"/>
</dbReference>
<dbReference type="InterPro" id="IPR002172">
    <property type="entry name" value="LDrepeatLR_classA_rpt"/>
</dbReference>
<dbReference type="InterPro" id="IPR049883">
    <property type="entry name" value="NOTCH1_EGF-like"/>
</dbReference>
<evidence type="ECO:0000256" key="1">
    <source>
        <dbReference type="ARBA" id="ARBA00022536"/>
    </source>
</evidence>
<dbReference type="Pfam" id="PF12947">
    <property type="entry name" value="EGF_3"/>
    <property type="match status" value="3"/>
</dbReference>